<evidence type="ECO:0008006" key="3">
    <source>
        <dbReference type="Google" id="ProtNLM"/>
    </source>
</evidence>
<comment type="caution">
    <text evidence="1">The sequence shown here is derived from an EMBL/GenBank/DDBJ whole genome shotgun (WGS) entry which is preliminary data.</text>
</comment>
<organism evidence="1 2">
    <name type="scientific">Corynebacterium ulcerans</name>
    <dbReference type="NCBI Taxonomy" id="65058"/>
    <lineage>
        <taxon>Bacteria</taxon>
        <taxon>Bacillati</taxon>
        <taxon>Actinomycetota</taxon>
        <taxon>Actinomycetes</taxon>
        <taxon>Mycobacteriales</taxon>
        <taxon>Corynebacteriaceae</taxon>
        <taxon>Corynebacterium</taxon>
    </lineage>
</organism>
<gene>
    <name evidence="1" type="ORF">CULCOIPH005_08150</name>
</gene>
<dbReference type="EMBL" id="BQFK01000002">
    <property type="protein sequence ID" value="GJJ42626.1"/>
    <property type="molecule type" value="Genomic_DNA"/>
</dbReference>
<evidence type="ECO:0000313" key="1">
    <source>
        <dbReference type="EMBL" id="GJJ42626.1"/>
    </source>
</evidence>
<reference evidence="1 2" key="1">
    <citation type="submission" date="2021-11" db="EMBL/GenBank/DDBJ databases">
        <title>Whole genome sequences of diphtheriae toxin producing Corynebacterium ulcerans isolates from cats in Osaka, Japan.</title>
        <authorList>
            <person name="Umeda K."/>
            <person name="Hirai Y."/>
        </authorList>
    </citation>
    <scope>NUCLEOTIDE SEQUENCE [LARGE SCALE GENOMIC DNA]</scope>
    <source>
        <strain evidence="1 2">12109B-1</strain>
    </source>
</reference>
<dbReference type="KEGG" id="cun:Cul210932_0693"/>
<sequence>MTFLSFKQRKSAGLIRDMQVAAKLRYMTQMRFLGVFKPHEVNFDATGNSFNYSNTSGRKERGGAHIKILFPIIYGSSLV</sequence>
<proteinExistence type="predicted"/>
<protein>
    <recommendedName>
        <fullName evidence="3">Transposase</fullName>
    </recommendedName>
</protein>
<accession>A0ABD0BJ45</accession>
<dbReference type="AlphaFoldDB" id="A0ABD0BJ45"/>
<dbReference type="Proteomes" id="UP001205910">
    <property type="component" value="Unassembled WGS sequence"/>
</dbReference>
<name>A0ABD0BJ45_CORUL</name>
<dbReference type="KEGG" id="cuz:Cul05146_0711"/>
<evidence type="ECO:0000313" key="2">
    <source>
        <dbReference type="Proteomes" id="UP001205910"/>
    </source>
</evidence>